<dbReference type="CDD" id="cd01949">
    <property type="entry name" value="GGDEF"/>
    <property type="match status" value="1"/>
</dbReference>
<dbReference type="GO" id="GO:0052621">
    <property type="term" value="F:diguanylate cyclase activity"/>
    <property type="evidence" value="ECO:0007669"/>
    <property type="project" value="TreeGrafter"/>
</dbReference>
<dbReference type="PANTHER" id="PTHR45138:SF9">
    <property type="entry name" value="DIGUANYLATE CYCLASE DGCM-RELATED"/>
    <property type="match status" value="1"/>
</dbReference>
<keyword evidence="3" id="KW-1185">Reference proteome</keyword>
<dbReference type="SMART" id="SM00267">
    <property type="entry name" value="GGDEF"/>
    <property type="match status" value="1"/>
</dbReference>
<dbReference type="FunFam" id="3.30.70.270:FF:000001">
    <property type="entry name" value="Diguanylate cyclase domain protein"/>
    <property type="match status" value="1"/>
</dbReference>
<dbReference type="SMART" id="SM00897">
    <property type="entry name" value="FIST"/>
    <property type="match status" value="1"/>
</dbReference>
<accession>A0A6I2UJD2</accession>
<comment type="caution">
    <text evidence="2">The sequence shown here is derived from an EMBL/GenBank/DDBJ whole genome shotgun (WGS) entry which is preliminary data.</text>
</comment>
<dbReference type="Pfam" id="PF00990">
    <property type="entry name" value="GGDEF"/>
    <property type="match status" value="1"/>
</dbReference>
<name>A0A6I2UJD2_9FIRM</name>
<dbReference type="RefSeq" id="WP_154407861.1">
    <property type="nucleotide sequence ID" value="NZ_JBGVJD010000394.1"/>
</dbReference>
<dbReference type="GO" id="GO:0005886">
    <property type="term" value="C:plasma membrane"/>
    <property type="evidence" value="ECO:0007669"/>
    <property type="project" value="TreeGrafter"/>
</dbReference>
<dbReference type="GO" id="GO:1902201">
    <property type="term" value="P:negative regulation of bacterial-type flagellum-dependent cell motility"/>
    <property type="evidence" value="ECO:0007669"/>
    <property type="project" value="TreeGrafter"/>
</dbReference>
<dbReference type="GO" id="GO:0043709">
    <property type="term" value="P:cell adhesion involved in single-species biofilm formation"/>
    <property type="evidence" value="ECO:0007669"/>
    <property type="project" value="TreeGrafter"/>
</dbReference>
<dbReference type="SUPFAM" id="SSF55073">
    <property type="entry name" value="Nucleotide cyclase"/>
    <property type="match status" value="1"/>
</dbReference>
<sequence length="589" mass="66352">MKQIPYLCNDEIDFREKIESFKESLAEMPEYSCILATIYVDSYFQEITPRLVDRLKRLLPDVKIVGGTVSANITAGVINLFGISLTFSVFFKSTVDVIAIPWKDGESARLGKDLLWYIRQLYQPVAVQMISSGYNLDLVPFLRELSNIPEDIAVFGGVVDDGTVSGPGFVFTAEEFIPRGMAVVIYKGRSLFVHMCSSSGWQPLGRKMKITALADNQTTIADLDNGTTVRDVYEKYLGVNWNESFLDEAVVFPVCINRNGTILNRMPRALRPDGSANYGADFQIGEVIQLCYGNPTVVIQGTYGIQYDMVRFQPEGIFAVSCWARRVLLNKDVNQELEVCRSCAPSTGIYALGEYVRDQKGRIHLNNMYLSIVGMREGGTVNLPNDMSYLHQKVRFQNKGNSVLSHMLHFVQAVSEELEDYNRQLRHIADTDKLTGMYNRGALDRLLEEEIRRSSEKMEPLSLMVLDVDNFKTINDNFGHLIGDASLMCVANIIQESVLEIDFPGRWGGDEFMVIMRDADSEAAMKIGERIRRNVEAFSMENGMLRMSISGGIATLHGLDDKDSLFKRADDALYRAKYKFGKNNVQIIK</sequence>
<evidence type="ECO:0000313" key="2">
    <source>
        <dbReference type="EMBL" id="MSU09694.1"/>
    </source>
</evidence>
<dbReference type="Pfam" id="PF08495">
    <property type="entry name" value="FIST"/>
    <property type="match status" value="1"/>
</dbReference>
<dbReference type="InterPro" id="IPR013702">
    <property type="entry name" value="FIST_domain_N"/>
</dbReference>
<reference evidence="2 3" key="1">
    <citation type="submission" date="2019-08" db="EMBL/GenBank/DDBJ databases">
        <title>In-depth cultivation of the pig gut microbiome towards novel bacterial diversity and tailored functional studies.</title>
        <authorList>
            <person name="Wylensek D."/>
            <person name="Hitch T.C.A."/>
            <person name="Clavel T."/>
        </authorList>
    </citation>
    <scope>NUCLEOTIDE SEQUENCE [LARGE SCALE GENOMIC DNA]</scope>
    <source>
        <strain evidence="2 3">WCA-693-APC-5D-A</strain>
    </source>
</reference>
<evidence type="ECO:0000313" key="3">
    <source>
        <dbReference type="Proteomes" id="UP000433181"/>
    </source>
</evidence>
<dbReference type="InterPro" id="IPR019494">
    <property type="entry name" value="FIST_C"/>
</dbReference>
<dbReference type="Pfam" id="PF10442">
    <property type="entry name" value="FIST_C"/>
    <property type="match status" value="1"/>
</dbReference>
<dbReference type="InterPro" id="IPR043128">
    <property type="entry name" value="Rev_trsase/Diguanyl_cyclase"/>
</dbReference>
<dbReference type="Gene3D" id="3.30.70.270">
    <property type="match status" value="1"/>
</dbReference>
<dbReference type="InterPro" id="IPR029787">
    <property type="entry name" value="Nucleotide_cyclase"/>
</dbReference>
<dbReference type="PROSITE" id="PS50887">
    <property type="entry name" value="GGDEF"/>
    <property type="match status" value="1"/>
</dbReference>
<dbReference type="InterPro" id="IPR050469">
    <property type="entry name" value="Diguanylate_Cyclase"/>
</dbReference>
<gene>
    <name evidence="2" type="ORF">FYJ84_11970</name>
</gene>
<proteinExistence type="predicted"/>
<dbReference type="PANTHER" id="PTHR45138">
    <property type="entry name" value="REGULATORY COMPONENTS OF SENSORY TRANSDUCTION SYSTEM"/>
    <property type="match status" value="1"/>
</dbReference>
<dbReference type="AlphaFoldDB" id="A0A6I2UJD2"/>
<dbReference type="InterPro" id="IPR000160">
    <property type="entry name" value="GGDEF_dom"/>
</dbReference>
<dbReference type="EMBL" id="VUNR01000030">
    <property type="protein sequence ID" value="MSU09694.1"/>
    <property type="molecule type" value="Genomic_DNA"/>
</dbReference>
<dbReference type="Proteomes" id="UP000433181">
    <property type="component" value="Unassembled WGS sequence"/>
</dbReference>
<dbReference type="SMART" id="SM01204">
    <property type="entry name" value="FIST_C"/>
    <property type="match status" value="1"/>
</dbReference>
<protein>
    <submittedName>
        <fullName evidence="2">GGDEF domain-containing protein</fullName>
    </submittedName>
</protein>
<dbReference type="GeneID" id="96779645"/>
<feature type="domain" description="GGDEF" evidence="1">
    <location>
        <begin position="459"/>
        <end position="589"/>
    </location>
</feature>
<dbReference type="NCBIfam" id="TIGR00254">
    <property type="entry name" value="GGDEF"/>
    <property type="match status" value="1"/>
</dbReference>
<evidence type="ECO:0000259" key="1">
    <source>
        <dbReference type="PROSITE" id="PS50887"/>
    </source>
</evidence>
<organism evidence="2 3">
    <name type="scientific">Anaerovibrio slackiae</name>
    <dbReference type="NCBI Taxonomy" id="2652309"/>
    <lineage>
        <taxon>Bacteria</taxon>
        <taxon>Bacillati</taxon>
        <taxon>Bacillota</taxon>
        <taxon>Negativicutes</taxon>
        <taxon>Selenomonadales</taxon>
        <taxon>Selenomonadaceae</taxon>
        <taxon>Anaerovibrio</taxon>
    </lineage>
</organism>